<dbReference type="InterPro" id="IPR008969">
    <property type="entry name" value="CarboxyPept-like_regulatory"/>
</dbReference>
<dbReference type="SUPFAM" id="SSF56935">
    <property type="entry name" value="Porins"/>
    <property type="match status" value="1"/>
</dbReference>
<feature type="signal peptide" evidence="1">
    <location>
        <begin position="1"/>
        <end position="19"/>
    </location>
</feature>
<evidence type="ECO:0000313" key="4">
    <source>
        <dbReference type="Proteomes" id="UP001501126"/>
    </source>
</evidence>
<dbReference type="Proteomes" id="UP001501126">
    <property type="component" value="Unassembled WGS sequence"/>
</dbReference>
<keyword evidence="4" id="KW-1185">Reference proteome</keyword>
<dbReference type="Gene3D" id="2.170.130.10">
    <property type="entry name" value="TonB-dependent receptor, plug domain"/>
    <property type="match status" value="1"/>
</dbReference>
<dbReference type="Pfam" id="PF13715">
    <property type="entry name" value="CarbopepD_reg_2"/>
    <property type="match status" value="1"/>
</dbReference>
<feature type="chain" id="PRO_5047440434" evidence="1">
    <location>
        <begin position="20"/>
        <end position="773"/>
    </location>
</feature>
<protein>
    <submittedName>
        <fullName evidence="3">Carboxypeptidase regulatory-like domain-containing protein</fullName>
    </submittedName>
</protein>
<reference evidence="4" key="1">
    <citation type="journal article" date="2019" name="Int. J. Syst. Evol. Microbiol.">
        <title>The Global Catalogue of Microorganisms (GCM) 10K type strain sequencing project: providing services to taxonomists for standard genome sequencing and annotation.</title>
        <authorList>
            <consortium name="The Broad Institute Genomics Platform"/>
            <consortium name="The Broad Institute Genome Sequencing Center for Infectious Disease"/>
            <person name="Wu L."/>
            <person name="Ma J."/>
        </authorList>
    </citation>
    <scope>NUCLEOTIDE SEQUENCE [LARGE SCALE GENOMIC DNA]</scope>
    <source>
        <strain evidence="4">JCM 16083</strain>
    </source>
</reference>
<dbReference type="EMBL" id="BAAAFH010000008">
    <property type="protein sequence ID" value="GAA0875172.1"/>
    <property type="molecule type" value="Genomic_DNA"/>
</dbReference>
<organism evidence="3 4">
    <name type="scientific">Wandonia haliotis</name>
    <dbReference type="NCBI Taxonomy" id="574963"/>
    <lineage>
        <taxon>Bacteria</taxon>
        <taxon>Pseudomonadati</taxon>
        <taxon>Bacteroidota</taxon>
        <taxon>Flavobacteriia</taxon>
        <taxon>Flavobacteriales</taxon>
        <taxon>Crocinitomicaceae</taxon>
        <taxon>Wandonia</taxon>
    </lineage>
</organism>
<proteinExistence type="predicted"/>
<evidence type="ECO:0000313" key="3">
    <source>
        <dbReference type="EMBL" id="GAA0875172.1"/>
    </source>
</evidence>
<dbReference type="InterPro" id="IPR037066">
    <property type="entry name" value="Plug_dom_sf"/>
</dbReference>
<comment type="caution">
    <text evidence="3">The sequence shown here is derived from an EMBL/GenBank/DDBJ whole genome shotgun (WGS) entry which is preliminary data.</text>
</comment>
<dbReference type="InterPro" id="IPR012910">
    <property type="entry name" value="Plug_dom"/>
</dbReference>
<feature type="domain" description="TonB-dependent receptor plug" evidence="2">
    <location>
        <begin position="122"/>
        <end position="219"/>
    </location>
</feature>
<dbReference type="RefSeq" id="WP_343786362.1">
    <property type="nucleotide sequence ID" value="NZ_BAAAFH010000008.1"/>
</dbReference>
<evidence type="ECO:0000256" key="1">
    <source>
        <dbReference type="SAM" id="SignalP"/>
    </source>
</evidence>
<keyword evidence="1" id="KW-0732">Signal</keyword>
<dbReference type="Gene3D" id="2.60.40.1120">
    <property type="entry name" value="Carboxypeptidase-like, regulatory domain"/>
    <property type="match status" value="1"/>
</dbReference>
<name>A0ABP3Y2N1_9FLAO</name>
<dbReference type="SUPFAM" id="SSF49464">
    <property type="entry name" value="Carboxypeptidase regulatory domain-like"/>
    <property type="match status" value="1"/>
</dbReference>
<gene>
    <name evidence="3" type="ORF">GCM10009118_15800</name>
</gene>
<dbReference type="Pfam" id="PF07715">
    <property type="entry name" value="Plug"/>
    <property type="match status" value="1"/>
</dbReference>
<sequence length="773" mass="86402">MRLFFLSLLIVTCSIGAFAQDFVVRGFIYEKETGEPAPFTKVRVVELNQGAVTDLNGFFQIPKLPAGEFTIEITNVQFQTITEKITTEASGILDLRYEMESGTVLTEIEVTAEDKQKTTNVQTSVVKMDQKSIERIPSIGGEADVISAFSITPGVVTTGDQGGQLYVRGGTPIQNKILLDGMTIYNPFHSIGFFSVFDTEVIKNVDIYTGGFNAKYGGRISSIMDVTYRDGNKKKFGGKISASPFMGRAVIEGPLYKDKNGTGKSGTFILSAKRSLLDLTSETLYPWVNDGDGLPFTFTDVYGKMTFNAGTGAKVSLFGFSFNDRVNYTNIADLSWKSAGGGMNFSLVPGNSPVFIEGHLNASKYELNLEENLLQPRSSSIFGFDLGFDFTYFLKNSSELAYGINVGGFNTNFLTFNEFGREISDENFTVEVSAYLNYRLVKNRWVVEPSFRAQYYATLGTISPEPRLGIKYNASEKIRLKASGGRYSQNFTSASSDRDVVNLFNGFLSAPTNVQSSFVTENGKTITDIRNGLQYAWHAVAGFEVDLTKRLTLNVEGYYKDFTQLSNINTNKLYQDIAEFNQIDDVYKKDFILESGRAWGIDALLKYSSSRLFVWTVYSLGKVDRWDGFTEYAPVFDRRHNANIVVTYLFGKKKDIEISLRWNYGSGLPFTPTKGFYQGESMSGGVSTDYTSTNPTTFETLLGDLNSERLPDYHRLDITAKKQIEFKNKTNMEIVVGVTNVYNRKNIFYVNRATNEKIYQLPVLPSLGVSYKF</sequence>
<evidence type="ECO:0000259" key="2">
    <source>
        <dbReference type="Pfam" id="PF07715"/>
    </source>
</evidence>
<accession>A0ABP3Y2N1</accession>